<evidence type="ECO:0008006" key="3">
    <source>
        <dbReference type="Google" id="ProtNLM"/>
    </source>
</evidence>
<evidence type="ECO:0000313" key="2">
    <source>
        <dbReference type="Proteomes" id="UP001159042"/>
    </source>
</evidence>
<sequence length="80" mass="9275">MLFGFLACSHEYSDIRFDGFISKGNSQHGSEHQKLYLEVKADPILEMPTDIIVPKYSFKKNFEIRILDREEWNNGPPITA</sequence>
<name>A0AAV8VXD9_9CUCU</name>
<keyword evidence="2" id="KW-1185">Reference proteome</keyword>
<protein>
    <recommendedName>
        <fullName evidence="3">Vitellogenin</fullName>
    </recommendedName>
</protein>
<evidence type="ECO:0000313" key="1">
    <source>
        <dbReference type="EMBL" id="KAJ8918880.1"/>
    </source>
</evidence>
<accession>A0AAV8VXD9</accession>
<dbReference type="Proteomes" id="UP001159042">
    <property type="component" value="Unassembled WGS sequence"/>
</dbReference>
<reference evidence="1 2" key="1">
    <citation type="journal article" date="2023" name="Insect Mol. Biol.">
        <title>Genome sequencing provides insights into the evolution of gene families encoding plant cell wall-degrading enzymes in longhorned beetles.</title>
        <authorList>
            <person name="Shin N.R."/>
            <person name="Okamura Y."/>
            <person name="Kirsch R."/>
            <person name="Pauchet Y."/>
        </authorList>
    </citation>
    <scope>NUCLEOTIDE SEQUENCE [LARGE SCALE GENOMIC DNA]</scope>
    <source>
        <strain evidence="1">EAD_L_NR</strain>
    </source>
</reference>
<dbReference type="EMBL" id="JANEYG010000022">
    <property type="protein sequence ID" value="KAJ8918880.1"/>
    <property type="molecule type" value="Genomic_DNA"/>
</dbReference>
<comment type="caution">
    <text evidence="1">The sequence shown here is derived from an EMBL/GenBank/DDBJ whole genome shotgun (WGS) entry which is preliminary data.</text>
</comment>
<dbReference type="AlphaFoldDB" id="A0AAV8VXD9"/>
<gene>
    <name evidence="1" type="ORF">NQ315_011172</name>
</gene>
<proteinExistence type="predicted"/>
<organism evidence="1 2">
    <name type="scientific">Exocentrus adspersus</name>
    <dbReference type="NCBI Taxonomy" id="1586481"/>
    <lineage>
        <taxon>Eukaryota</taxon>
        <taxon>Metazoa</taxon>
        <taxon>Ecdysozoa</taxon>
        <taxon>Arthropoda</taxon>
        <taxon>Hexapoda</taxon>
        <taxon>Insecta</taxon>
        <taxon>Pterygota</taxon>
        <taxon>Neoptera</taxon>
        <taxon>Endopterygota</taxon>
        <taxon>Coleoptera</taxon>
        <taxon>Polyphaga</taxon>
        <taxon>Cucujiformia</taxon>
        <taxon>Chrysomeloidea</taxon>
        <taxon>Cerambycidae</taxon>
        <taxon>Lamiinae</taxon>
        <taxon>Acanthocinini</taxon>
        <taxon>Exocentrus</taxon>
    </lineage>
</organism>